<name>A0A3M7S8U8_BRAPC</name>
<keyword evidence="3" id="KW-1185">Reference proteome</keyword>
<feature type="transmembrane region" description="Helical" evidence="1">
    <location>
        <begin position="45"/>
        <end position="62"/>
    </location>
</feature>
<proteinExistence type="predicted"/>
<keyword evidence="1" id="KW-0472">Membrane</keyword>
<dbReference type="AlphaFoldDB" id="A0A3M7S8U8"/>
<gene>
    <name evidence="2" type="ORF">BpHYR1_028253</name>
</gene>
<dbReference type="EMBL" id="REGN01001853">
    <property type="protein sequence ID" value="RNA32085.1"/>
    <property type="molecule type" value="Genomic_DNA"/>
</dbReference>
<keyword evidence="1" id="KW-1133">Transmembrane helix</keyword>
<dbReference type="InterPro" id="IPR020592">
    <property type="entry name" value="Ribosomal_bS16_CS"/>
</dbReference>
<dbReference type="GO" id="GO:0005840">
    <property type="term" value="C:ribosome"/>
    <property type="evidence" value="ECO:0007669"/>
    <property type="project" value="InterPro"/>
</dbReference>
<reference evidence="2 3" key="1">
    <citation type="journal article" date="2018" name="Sci. Rep.">
        <title>Genomic signatures of local adaptation to the degree of environmental predictability in rotifers.</title>
        <authorList>
            <person name="Franch-Gras L."/>
            <person name="Hahn C."/>
            <person name="Garcia-Roger E.M."/>
            <person name="Carmona M.J."/>
            <person name="Serra M."/>
            <person name="Gomez A."/>
        </authorList>
    </citation>
    <scope>NUCLEOTIDE SEQUENCE [LARGE SCALE GENOMIC DNA]</scope>
    <source>
        <strain evidence="2">HYR1</strain>
    </source>
</reference>
<accession>A0A3M7S8U8</accession>
<sequence>MGSKEKKDQVSLRLKRGGRCDEDITAYVLGLLCSCMHSYESVDDVPFIISVLLCTFVMKTYFHYWTFFKDTSLIIFTEPNSLNQGFARTPLFYLIK</sequence>
<comment type="caution">
    <text evidence="2">The sequence shown here is derived from an EMBL/GenBank/DDBJ whole genome shotgun (WGS) entry which is preliminary data.</text>
</comment>
<dbReference type="GO" id="GO:0003735">
    <property type="term" value="F:structural constituent of ribosome"/>
    <property type="evidence" value="ECO:0007669"/>
    <property type="project" value="InterPro"/>
</dbReference>
<evidence type="ECO:0000313" key="3">
    <source>
        <dbReference type="Proteomes" id="UP000276133"/>
    </source>
</evidence>
<evidence type="ECO:0000313" key="2">
    <source>
        <dbReference type="EMBL" id="RNA32085.1"/>
    </source>
</evidence>
<dbReference type="GO" id="GO:0006412">
    <property type="term" value="P:translation"/>
    <property type="evidence" value="ECO:0007669"/>
    <property type="project" value="InterPro"/>
</dbReference>
<dbReference type="PROSITE" id="PS00732">
    <property type="entry name" value="RIBOSOMAL_S16"/>
    <property type="match status" value="1"/>
</dbReference>
<dbReference type="Proteomes" id="UP000276133">
    <property type="component" value="Unassembled WGS sequence"/>
</dbReference>
<organism evidence="2 3">
    <name type="scientific">Brachionus plicatilis</name>
    <name type="common">Marine rotifer</name>
    <name type="synonym">Brachionus muelleri</name>
    <dbReference type="NCBI Taxonomy" id="10195"/>
    <lineage>
        <taxon>Eukaryota</taxon>
        <taxon>Metazoa</taxon>
        <taxon>Spiralia</taxon>
        <taxon>Gnathifera</taxon>
        <taxon>Rotifera</taxon>
        <taxon>Eurotatoria</taxon>
        <taxon>Monogononta</taxon>
        <taxon>Pseudotrocha</taxon>
        <taxon>Ploima</taxon>
        <taxon>Brachionidae</taxon>
        <taxon>Brachionus</taxon>
    </lineage>
</organism>
<protein>
    <submittedName>
        <fullName evidence="2">Uncharacterized protein</fullName>
    </submittedName>
</protein>
<evidence type="ECO:0000256" key="1">
    <source>
        <dbReference type="SAM" id="Phobius"/>
    </source>
</evidence>
<dbReference type="PROSITE" id="PS51257">
    <property type="entry name" value="PROKAR_LIPOPROTEIN"/>
    <property type="match status" value="1"/>
</dbReference>
<keyword evidence="1" id="KW-0812">Transmembrane</keyword>